<dbReference type="Proteomes" id="UP000030765">
    <property type="component" value="Unassembled WGS sequence"/>
</dbReference>
<gene>
    <name evidence="1" type="ORF">ZHAS_00020299</name>
</gene>
<organism evidence="1">
    <name type="scientific">Anopheles sinensis</name>
    <name type="common">Mosquito</name>
    <dbReference type="NCBI Taxonomy" id="74873"/>
    <lineage>
        <taxon>Eukaryota</taxon>
        <taxon>Metazoa</taxon>
        <taxon>Ecdysozoa</taxon>
        <taxon>Arthropoda</taxon>
        <taxon>Hexapoda</taxon>
        <taxon>Insecta</taxon>
        <taxon>Pterygota</taxon>
        <taxon>Neoptera</taxon>
        <taxon>Endopterygota</taxon>
        <taxon>Diptera</taxon>
        <taxon>Nematocera</taxon>
        <taxon>Culicoidea</taxon>
        <taxon>Culicidae</taxon>
        <taxon>Anophelinae</taxon>
        <taxon>Anopheles</taxon>
    </lineage>
</organism>
<name>A0A084WPE8_ANOSI</name>
<dbReference type="AlphaFoldDB" id="A0A084WPE8"/>
<proteinExistence type="predicted"/>
<dbReference type="EMBL" id="KE525369">
    <property type="protein sequence ID" value="KFB52092.1"/>
    <property type="molecule type" value="Genomic_DNA"/>
</dbReference>
<evidence type="ECO:0000313" key="3">
    <source>
        <dbReference type="Proteomes" id="UP000030765"/>
    </source>
</evidence>
<accession>A0A084WPE8</accession>
<evidence type="ECO:0000313" key="2">
    <source>
        <dbReference type="EnsemblMetazoa" id="ASIC020299-PA"/>
    </source>
</evidence>
<keyword evidence="3" id="KW-1185">Reference proteome</keyword>
<evidence type="ECO:0000313" key="1">
    <source>
        <dbReference type="EMBL" id="KFB52092.1"/>
    </source>
</evidence>
<dbReference type="EMBL" id="ATLV01025073">
    <property type="status" value="NOT_ANNOTATED_CDS"/>
    <property type="molecule type" value="Genomic_DNA"/>
</dbReference>
<dbReference type="VEuPathDB" id="VectorBase:ASIC020299"/>
<dbReference type="EnsemblMetazoa" id="ASIC020299-RA">
    <property type="protein sequence ID" value="ASIC020299-PA"/>
    <property type="gene ID" value="ASIC020299"/>
</dbReference>
<reference evidence="2" key="2">
    <citation type="submission" date="2020-05" db="UniProtKB">
        <authorList>
            <consortium name="EnsemblMetazoa"/>
        </authorList>
    </citation>
    <scope>IDENTIFICATION</scope>
</reference>
<sequence>MYCNRVPATTPRAPRPNYRKIFRTAETVLVSTHGAVAFPARLDPIAKRTAMFERRWNITSSINTLPTVANIPINQLKS</sequence>
<reference evidence="1 3" key="1">
    <citation type="journal article" date="2014" name="BMC Genomics">
        <title>Genome sequence of Anopheles sinensis provides insight into genetics basis of mosquito competence for malaria parasites.</title>
        <authorList>
            <person name="Zhou D."/>
            <person name="Zhang D."/>
            <person name="Ding G."/>
            <person name="Shi L."/>
            <person name="Hou Q."/>
            <person name="Ye Y."/>
            <person name="Xu Y."/>
            <person name="Zhou H."/>
            <person name="Xiong C."/>
            <person name="Li S."/>
            <person name="Yu J."/>
            <person name="Hong S."/>
            <person name="Yu X."/>
            <person name="Zou P."/>
            <person name="Chen C."/>
            <person name="Chang X."/>
            <person name="Wang W."/>
            <person name="Lv Y."/>
            <person name="Sun Y."/>
            <person name="Ma L."/>
            <person name="Shen B."/>
            <person name="Zhu C."/>
        </authorList>
    </citation>
    <scope>NUCLEOTIDE SEQUENCE [LARGE SCALE GENOMIC DNA]</scope>
</reference>
<protein>
    <submittedName>
        <fullName evidence="1 2">Protein-tyrosine phosphatase</fullName>
    </submittedName>
</protein>